<dbReference type="CDD" id="cd21177">
    <property type="entry name" value="LPMO_AA10"/>
    <property type="match status" value="1"/>
</dbReference>
<feature type="compositionally biased region" description="Low complexity" evidence="2">
    <location>
        <begin position="284"/>
        <end position="293"/>
    </location>
</feature>
<feature type="transmembrane region" description="Helical" evidence="3">
    <location>
        <begin position="292"/>
        <end position="311"/>
    </location>
</feature>
<proteinExistence type="predicted"/>
<protein>
    <submittedName>
        <fullName evidence="6">Lytic polysaccharide monooxygenase</fullName>
    </submittedName>
</protein>
<evidence type="ECO:0000259" key="5">
    <source>
        <dbReference type="Pfam" id="PF03067"/>
    </source>
</evidence>
<dbReference type="GO" id="GO:0004497">
    <property type="term" value="F:monooxygenase activity"/>
    <property type="evidence" value="ECO:0007669"/>
    <property type="project" value="UniProtKB-KW"/>
</dbReference>
<keyword evidence="3" id="KW-0812">Transmembrane</keyword>
<evidence type="ECO:0000256" key="4">
    <source>
        <dbReference type="SAM" id="SignalP"/>
    </source>
</evidence>
<dbReference type="RefSeq" id="WP_369190672.1">
    <property type="nucleotide sequence ID" value="NZ_CP163431.1"/>
</dbReference>
<evidence type="ECO:0000256" key="3">
    <source>
        <dbReference type="SAM" id="Phobius"/>
    </source>
</evidence>
<dbReference type="Pfam" id="PF03067">
    <property type="entry name" value="LPMO_10"/>
    <property type="match status" value="1"/>
</dbReference>
<organism evidence="6">
    <name type="scientific">Streptomyces sp. R08</name>
    <dbReference type="NCBI Taxonomy" id="3238624"/>
    <lineage>
        <taxon>Bacteria</taxon>
        <taxon>Bacillati</taxon>
        <taxon>Actinomycetota</taxon>
        <taxon>Actinomycetes</taxon>
        <taxon>Kitasatosporales</taxon>
        <taxon>Streptomycetaceae</taxon>
        <taxon>Streptomyces</taxon>
    </lineage>
</organism>
<keyword evidence="3" id="KW-1133">Transmembrane helix</keyword>
<reference evidence="6" key="1">
    <citation type="submission" date="2024-07" db="EMBL/GenBank/DDBJ databases">
        <authorList>
            <person name="Yu S.T."/>
        </authorList>
    </citation>
    <scope>NUCLEOTIDE SEQUENCE</scope>
    <source>
        <strain evidence="6">R08</strain>
    </source>
</reference>
<accession>A0AB39MKF4</accession>
<dbReference type="AlphaFoldDB" id="A0AB39MKF4"/>
<sequence length="316" mass="32125">MSRMTAHRTAMAGAALAPLLLTVWAAGPAQAHGAPTYPVSRVYACSPQGGSQAGSAACKAAIVANGAPFTYWDNLRVPDINGRDRQLIPDGKLCSGGLPDYKGLNLARTDWPSTRLTPGAKLTMTYASTIAHTGTFKLYLTKAGYDPAKPLTWSELPTTPFAEVKDPPLTGGAYRINATLPTGRTGRQLIYTIWQNSSTEDTYYSCSDVVFPGGTTASTPSSASSAGKAASKGRSASPSSSAVKSPTAASSSAKAPASATAQKASPAEESTAPGSSPVASDTDASGGPSAPMMAGGAAAVLVLTGGAALALRLRRR</sequence>
<feature type="chain" id="PRO_5044187553" evidence="4">
    <location>
        <begin position="32"/>
        <end position="316"/>
    </location>
</feature>
<gene>
    <name evidence="6" type="ORF">AB5J58_37395</name>
</gene>
<evidence type="ECO:0000256" key="2">
    <source>
        <dbReference type="SAM" id="MobiDB-lite"/>
    </source>
</evidence>
<evidence type="ECO:0000256" key="1">
    <source>
        <dbReference type="ARBA" id="ARBA00022729"/>
    </source>
</evidence>
<dbReference type="Gene3D" id="2.70.50.50">
    <property type="entry name" value="chitin-binding protein cbp21"/>
    <property type="match status" value="1"/>
</dbReference>
<dbReference type="SUPFAM" id="SSF81296">
    <property type="entry name" value="E set domains"/>
    <property type="match status" value="1"/>
</dbReference>
<dbReference type="PANTHER" id="PTHR34823">
    <property type="entry name" value="GLCNAC-BINDING PROTEIN A"/>
    <property type="match status" value="1"/>
</dbReference>
<keyword evidence="6" id="KW-0560">Oxidoreductase</keyword>
<keyword evidence="1 4" id="KW-0732">Signal</keyword>
<keyword evidence="3" id="KW-0472">Membrane</keyword>
<dbReference type="InterPro" id="IPR014756">
    <property type="entry name" value="Ig_E-set"/>
</dbReference>
<dbReference type="EMBL" id="CP163431">
    <property type="protein sequence ID" value="XDQ05487.1"/>
    <property type="molecule type" value="Genomic_DNA"/>
</dbReference>
<evidence type="ECO:0000313" key="6">
    <source>
        <dbReference type="EMBL" id="XDQ05487.1"/>
    </source>
</evidence>
<name>A0AB39MKF4_9ACTN</name>
<feature type="compositionally biased region" description="Low complexity" evidence="2">
    <location>
        <begin position="216"/>
        <end position="267"/>
    </location>
</feature>
<feature type="compositionally biased region" description="Polar residues" evidence="2">
    <location>
        <begin position="272"/>
        <end position="283"/>
    </location>
</feature>
<dbReference type="PANTHER" id="PTHR34823:SF1">
    <property type="entry name" value="CHITIN-BINDING TYPE-4 DOMAIN-CONTAINING PROTEIN"/>
    <property type="match status" value="1"/>
</dbReference>
<keyword evidence="6" id="KW-0503">Monooxygenase</keyword>
<dbReference type="InterPro" id="IPR051024">
    <property type="entry name" value="GlcNAc_Chitin_IntDeg"/>
</dbReference>
<feature type="signal peptide" evidence="4">
    <location>
        <begin position="1"/>
        <end position="31"/>
    </location>
</feature>
<dbReference type="InterPro" id="IPR004302">
    <property type="entry name" value="Cellulose/chitin-bd_N"/>
</dbReference>
<feature type="domain" description="Chitin-binding type-4" evidence="5">
    <location>
        <begin position="32"/>
        <end position="209"/>
    </location>
</feature>
<feature type="region of interest" description="Disordered" evidence="2">
    <location>
        <begin position="216"/>
        <end position="293"/>
    </location>
</feature>